<gene>
    <name evidence="2" type="ORF">GCM10009810_23330</name>
</gene>
<proteinExistence type="predicted"/>
<dbReference type="InterPro" id="IPR034768">
    <property type="entry name" value="4FE4S_WBL"/>
</dbReference>
<evidence type="ECO:0000313" key="3">
    <source>
        <dbReference type="Proteomes" id="UP001501475"/>
    </source>
</evidence>
<comment type="caution">
    <text evidence="2">The sequence shown here is derived from an EMBL/GenBank/DDBJ whole genome shotgun (WGS) entry which is preliminary data.</text>
</comment>
<sequence>MSREVLARDAAWSLADGNCKGMAAEWGAWERTYLAADAIDDRARTLLAPSAICAGCPIITECADLAVLSGYTGIAGGRAYRNGRPDTYRLRRPSREQSA</sequence>
<organism evidence="2 3">
    <name type="scientific">Nostocoides vanveenii</name>
    <dbReference type="NCBI Taxonomy" id="330835"/>
    <lineage>
        <taxon>Bacteria</taxon>
        <taxon>Bacillati</taxon>
        <taxon>Actinomycetota</taxon>
        <taxon>Actinomycetes</taxon>
        <taxon>Micrococcales</taxon>
        <taxon>Intrasporangiaceae</taxon>
        <taxon>Nostocoides</taxon>
    </lineage>
</organism>
<reference evidence="3" key="1">
    <citation type="journal article" date="2019" name="Int. J. Syst. Evol. Microbiol.">
        <title>The Global Catalogue of Microorganisms (GCM) 10K type strain sequencing project: providing services to taxonomists for standard genome sequencing and annotation.</title>
        <authorList>
            <consortium name="The Broad Institute Genomics Platform"/>
            <consortium name="The Broad Institute Genome Sequencing Center for Infectious Disease"/>
            <person name="Wu L."/>
            <person name="Ma J."/>
        </authorList>
    </citation>
    <scope>NUCLEOTIDE SEQUENCE [LARGE SCALE GENOMIC DNA]</scope>
    <source>
        <strain evidence="3">JCM 15591</strain>
    </source>
</reference>
<accession>A0ABP4WUS3</accession>
<feature type="domain" description="4Fe-4S Wbl-type" evidence="1">
    <location>
        <begin position="18"/>
        <end position="85"/>
    </location>
</feature>
<evidence type="ECO:0000313" key="2">
    <source>
        <dbReference type="EMBL" id="GAA1763459.1"/>
    </source>
</evidence>
<name>A0ABP4WUS3_9MICO</name>
<protein>
    <recommendedName>
        <fullName evidence="1">4Fe-4S Wbl-type domain-containing protein</fullName>
    </recommendedName>
</protein>
<dbReference type="PROSITE" id="PS51674">
    <property type="entry name" value="4FE4S_WBL"/>
    <property type="match status" value="1"/>
</dbReference>
<dbReference type="Proteomes" id="UP001501475">
    <property type="component" value="Unassembled WGS sequence"/>
</dbReference>
<evidence type="ECO:0000259" key="1">
    <source>
        <dbReference type="PROSITE" id="PS51674"/>
    </source>
</evidence>
<dbReference type="EMBL" id="BAAAPN010000052">
    <property type="protein sequence ID" value="GAA1763459.1"/>
    <property type="molecule type" value="Genomic_DNA"/>
</dbReference>
<dbReference type="RefSeq" id="WP_344066401.1">
    <property type="nucleotide sequence ID" value="NZ_BAAAPN010000052.1"/>
</dbReference>
<keyword evidence="3" id="KW-1185">Reference proteome</keyword>